<dbReference type="InterPro" id="IPR044808">
    <property type="entry name" value="ERF_plant"/>
</dbReference>
<evidence type="ECO:0000259" key="15">
    <source>
        <dbReference type="PROSITE" id="PS51032"/>
    </source>
</evidence>
<evidence type="ECO:0000256" key="12">
    <source>
        <dbReference type="RuleBase" id="RU000540"/>
    </source>
</evidence>
<dbReference type="PRINTS" id="PR00367">
    <property type="entry name" value="ETHRSPELEMNT"/>
</dbReference>
<dbReference type="FunFam" id="3.30.730.10:FF:000001">
    <property type="entry name" value="Ethylene-responsive transcription factor 2"/>
    <property type="match status" value="1"/>
</dbReference>
<dbReference type="GO" id="GO:0048608">
    <property type="term" value="P:reproductive structure development"/>
    <property type="evidence" value="ECO:0007669"/>
    <property type="project" value="UniProtKB-ARBA"/>
</dbReference>
<evidence type="ECO:0000256" key="14">
    <source>
        <dbReference type="SAM" id="Phobius"/>
    </source>
</evidence>
<dbReference type="InterPro" id="IPR001471">
    <property type="entry name" value="AP2/ERF_dom"/>
</dbReference>
<dbReference type="Pfam" id="PF01277">
    <property type="entry name" value="Oleosin"/>
    <property type="match status" value="1"/>
</dbReference>
<evidence type="ECO:0000256" key="7">
    <source>
        <dbReference type="ARBA" id="ARBA00023015"/>
    </source>
</evidence>
<evidence type="ECO:0000313" key="16">
    <source>
        <dbReference type="EMBL" id="KAA8522185.1"/>
    </source>
</evidence>
<feature type="compositionally biased region" description="Basic and acidic residues" evidence="13">
    <location>
        <begin position="259"/>
        <end position="269"/>
    </location>
</feature>
<feature type="transmembrane region" description="Helical" evidence="14">
    <location>
        <begin position="384"/>
        <end position="408"/>
    </location>
</feature>
<dbReference type="GO" id="GO:0005634">
    <property type="term" value="C:nucleus"/>
    <property type="evidence" value="ECO:0007669"/>
    <property type="project" value="UniProtKB-SubCell"/>
</dbReference>
<keyword evidence="8" id="KW-0238">DNA-binding</keyword>
<evidence type="ECO:0000256" key="3">
    <source>
        <dbReference type="ARBA" id="ARBA00022677"/>
    </source>
</evidence>
<dbReference type="GO" id="GO:0009873">
    <property type="term" value="P:ethylene-activated signaling pathway"/>
    <property type="evidence" value="ECO:0007669"/>
    <property type="project" value="InterPro"/>
</dbReference>
<dbReference type="PROSITE" id="PS00811">
    <property type="entry name" value="OLEOSINS"/>
    <property type="match status" value="1"/>
</dbReference>
<keyword evidence="10" id="KW-0804">Transcription</keyword>
<organism evidence="16 17">
    <name type="scientific">Nyssa sinensis</name>
    <dbReference type="NCBI Taxonomy" id="561372"/>
    <lineage>
        <taxon>Eukaryota</taxon>
        <taxon>Viridiplantae</taxon>
        <taxon>Streptophyta</taxon>
        <taxon>Embryophyta</taxon>
        <taxon>Tracheophyta</taxon>
        <taxon>Spermatophyta</taxon>
        <taxon>Magnoliopsida</taxon>
        <taxon>eudicotyledons</taxon>
        <taxon>Gunneridae</taxon>
        <taxon>Pentapetalae</taxon>
        <taxon>asterids</taxon>
        <taxon>Cornales</taxon>
        <taxon>Nyssaceae</taxon>
        <taxon>Nyssa</taxon>
    </lineage>
</organism>
<evidence type="ECO:0000256" key="4">
    <source>
        <dbReference type="ARBA" id="ARBA00022692"/>
    </source>
</evidence>
<keyword evidence="17" id="KW-1185">Reference proteome</keyword>
<dbReference type="GO" id="GO:0016020">
    <property type="term" value="C:membrane"/>
    <property type="evidence" value="ECO:0007669"/>
    <property type="project" value="UniProtKB-SubCell"/>
</dbReference>
<keyword evidence="5" id="KW-0611">Plant defense</keyword>
<keyword evidence="6 14" id="KW-1133">Transmembrane helix</keyword>
<dbReference type="Gene3D" id="3.30.730.10">
    <property type="entry name" value="AP2/ERF domain"/>
    <property type="match status" value="1"/>
</dbReference>
<comment type="subcellular location">
    <subcellularLocation>
        <location evidence="12">Lipid droplet</location>
    </subcellularLocation>
    <subcellularLocation>
        <location evidence="12">Membrane</location>
        <topology evidence="12">Multi-pass membrane protein</topology>
    </subcellularLocation>
    <subcellularLocation>
        <location evidence="1">Nucleus</location>
    </subcellularLocation>
</comment>
<dbReference type="OrthoDB" id="1911211at2759"/>
<dbReference type="CDD" id="cd00018">
    <property type="entry name" value="AP2"/>
    <property type="match status" value="1"/>
</dbReference>
<dbReference type="Pfam" id="PF00847">
    <property type="entry name" value="AP2"/>
    <property type="match status" value="1"/>
</dbReference>
<evidence type="ECO:0000256" key="2">
    <source>
        <dbReference type="ARBA" id="ARBA00010858"/>
    </source>
</evidence>
<keyword evidence="9 14" id="KW-0472">Membrane</keyword>
<dbReference type="PANTHER" id="PTHR31190">
    <property type="entry name" value="DNA-BINDING DOMAIN"/>
    <property type="match status" value="1"/>
</dbReference>
<evidence type="ECO:0000256" key="11">
    <source>
        <dbReference type="ARBA" id="ARBA00023242"/>
    </source>
</evidence>
<feature type="region of interest" description="Disordered" evidence="13">
    <location>
        <begin position="246"/>
        <end position="279"/>
    </location>
</feature>
<evidence type="ECO:0000256" key="8">
    <source>
        <dbReference type="ARBA" id="ARBA00023125"/>
    </source>
</evidence>
<dbReference type="GO" id="GO:0003677">
    <property type="term" value="F:DNA binding"/>
    <property type="evidence" value="ECO:0007669"/>
    <property type="project" value="UniProtKB-KW"/>
</dbReference>
<keyword evidence="4 14" id="KW-0812">Transmembrane</keyword>
<dbReference type="GO" id="GO:0006952">
    <property type="term" value="P:defense response"/>
    <property type="evidence" value="ECO:0007669"/>
    <property type="project" value="UniProtKB-KW"/>
</dbReference>
<name>A0A5J4ZTV1_9ASTE</name>
<dbReference type="GO" id="GO:0003700">
    <property type="term" value="F:DNA-binding transcription factor activity"/>
    <property type="evidence" value="ECO:0007669"/>
    <property type="project" value="InterPro"/>
</dbReference>
<reference evidence="16 17" key="1">
    <citation type="submission" date="2019-09" db="EMBL/GenBank/DDBJ databases">
        <title>A chromosome-level genome assembly of the Chinese tupelo Nyssa sinensis.</title>
        <authorList>
            <person name="Yang X."/>
            <person name="Kang M."/>
            <person name="Yang Y."/>
            <person name="Xiong H."/>
            <person name="Wang M."/>
            <person name="Zhang Z."/>
            <person name="Wang Z."/>
            <person name="Wu H."/>
            <person name="Ma T."/>
            <person name="Liu J."/>
            <person name="Xi Z."/>
        </authorList>
    </citation>
    <scope>NUCLEOTIDE SEQUENCE [LARGE SCALE GENOMIC DNA]</scope>
    <source>
        <strain evidence="16">J267</strain>
        <tissue evidence="16">Leaf</tissue>
    </source>
</reference>
<evidence type="ECO:0000256" key="9">
    <source>
        <dbReference type="ARBA" id="ARBA00023136"/>
    </source>
</evidence>
<evidence type="ECO:0000256" key="10">
    <source>
        <dbReference type="ARBA" id="ARBA00023163"/>
    </source>
</evidence>
<dbReference type="SMART" id="SM00380">
    <property type="entry name" value="AP2"/>
    <property type="match status" value="1"/>
</dbReference>
<dbReference type="SUPFAM" id="SSF54171">
    <property type="entry name" value="DNA-binding domain"/>
    <property type="match status" value="1"/>
</dbReference>
<accession>A0A5J4ZTV1</accession>
<dbReference type="AlphaFoldDB" id="A0A5J4ZTV1"/>
<feature type="domain" description="AP2/ERF" evidence="15">
    <location>
        <begin position="130"/>
        <end position="188"/>
    </location>
</feature>
<dbReference type="Proteomes" id="UP000325577">
    <property type="component" value="Linkage Group LG5"/>
</dbReference>
<dbReference type="GO" id="GO:0009791">
    <property type="term" value="P:post-embryonic development"/>
    <property type="evidence" value="ECO:0007669"/>
    <property type="project" value="UniProtKB-ARBA"/>
</dbReference>
<evidence type="ECO:0000256" key="1">
    <source>
        <dbReference type="ARBA" id="ARBA00004123"/>
    </source>
</evidence>
<dbReference type="EMBL" id="CM018048">
    <property type="protein sequence ID" value="KAA8522185.1"/>
    <property type="molecule type" value="Genomic_DNA"/>
</dbReference>
<keyword evidence="7" id="KW-0805">Transcription regulation</keyword>
<comment type="similarity">
    <text evidence="2 12">Belongs to the oleosin family.</text>
</comment>
<evidence type="ECO:0000256" key="13">
    <source>
        <dbReference type="SAM" id="MobiDB-lite"/>
    </source>
</evidence>
<dbReference type="GO" id="GO:0012511">
    <property type="term" value="C:monolayer-surrounded lipid storage body"/>
    <property type="evidence" value="ECO:0007669"/>
    <property type="project" value="InterPro"/>
</dbReference>
<sequence>MYGNGDDFDSDFAFLESIRRHLLDEPQFPASDNMMYCRSTSLFPCLTDNWGELPLKENDSEDMVVYGALHDAVSLGWLPSISAATAVVKSEPETLTEMMNSPENIAFPAVPLKTVVVKAEPAVVPAKGKHYRGVRQRPWGKFASEIRDPAKNGARVWLGTFETAEDAALAYDRAAYRMRGSRATAELPAPDQFGRSVEVEFGEEEKAILTDWVYDCYMEGKLDDLVENDDVVMCDMEMLGRRTKLRVQQKHHHSMQALHETKGEKRDSPHSNSTMHHKPALPSNYIHFSNLIPINQVLQTENNTSPLQSHHFRLSDSISMADNQQHKPQISYHVAKTTTAVTIGASLTVLSVLTLAATVIGLVVATPVLLIFSPVLVPAAITAFLLSTGFMASGGFGATAGVLFYWMYKYMTGQHPTGADQLDRARAKIAGAAMDIKDRAERFGEQHLEGGQDT</sequence>
<dbReference type="InterPro" id="IPR016177">
    <property type="entry name" value="DNA-bd_dom_sf"/>
</dbReference>
<evidence type="ECO:0000256" key="6">
    <source>
        <dbReference type="ARBA" id="ARBA00022989"/>
    </source>
</evidence>
<evidence type="ECO:0000256" key="5">
    <source>
        <dbReference type="ARBA" id="ARBA00022821"/>
    </source>
</evidence>
<keyword evidence="11" id="KW-0539">Nucleus</keyword>
<keyword evidence="3 12" id="KW-0551">Lipid droplet</keyword>
<dbReference type="InterPro" id="IPR000136">
    <property type="entry name" value="Oleosin"/>
</dbReference>
<feature type="transmembrane region" description="Helical" evidence="14">
    <location>
        <begin position="347"/>
        <end position="372"/>
    </location>
</feature>
<evidence type="ECO:0000313" key="17">
    <source>
        <dbReference type="Proteomes" id="UP000325577"/>
    </source>
</evidence>
<protein>
    <recommendedName>
        <fullName evidence="12">Oleosin</fullName>
    </recommendedName>
</protein>
<dbReference type="InterPro" id="IPR036955">
    <property type="entry name" value="AP2/ERF_dom_sf"/>
</dbReference>
<dbReference type="PROSITE" id="PS51032">
    <property type="entry name" value="AP2_ERF"/>
    <property type="match status" value="1"/>
</dbReference>
<gene>
    <name evidence="16" type="ORF">F0562_012858</name>
</gene>
<dbReference type="PANTHER" id="PTHR31190:SF389">
    <property type="entry name" value="ETHYLENE-RESPONSIVE TRANSCRIPTION FACTOR 1A"/>
    <property type="match status" value="1"/>
</dbReference>
<proteinExistence type="inferred from homology"/>